<organism evidence="9">
    <name type="scientific">bioreactor metagenome</name>
    <dbReference type="NCBI Taxonomy" id="1076179"/>
    <lineage>
        <taxon>unclassified sequences</taxon>
        <taxon>metagenomes</taxon>
        <taxon>ecological metagenomes</taxon>
    </lineage>
</organism>
<dbReference type="NCBIfam" id="NF001567">
    <property type="entry name" value="PRK00389.1"/>
    <property type="match status" value="1"/>
</dbReference>
<dbReference type="NCBIfam" id="TIGR00528">
    <property type="entry name" value="gcvT"/>
    <property type="match status" value="1"/>
</dbReference>
<comment type="catalytic activity">
    <reaction evidence="6">
        <text>N(6)-[(R)-S(8)-aminomethyldihydrolipoyl]-L-lysyl-[protein] + (6S)-5,6,7,8-tetrahydrofolate = N(6)-[(R)-dihydrolipoyl]-L-lysyl-[protein] + (6R)-5,10-methylene-5,6,7,8-tetrahydrofolate + NH4(+)</text>
        <dbReference type="Rhea" id="RHEA:16945"/>
        <dbReference type="Rhea" id="RHEA-COMP:10475"/>
        <dbReference type="Rhea" id="RHEA-COMP:10492"/>
        <dbReference type="ChEBI" id="CHEBI:15636"/>
        <dbReference type="ChEBI" id="CHEBI:28938"/>
        <dbReference type="ChEBI" id="CHEBI:57453"/>
        <dbReference type="ChEBI" id="CHEBI:83100"/>
        <dbReference type="ChEBI" id="CHEBI:83143"/>
        <dbReference type="EC" id="2.1.2.10"/>
    </reaction>
</comment>
<dbReference type="EC" id="2.1.2.10" evidence="2"/>
<evidence type="ECO:0000259" key="8">
    <source>
        <dbReference type="Pfam" id="PF08669"/>
    </source>
</evidence>
<evidence type="ECO:0000256" key="5">
    <source>
        <dbReference type="ARBA" id="ARBA00031395"/>
    </source>
</evidence>
<keyword evidence="4 9" id="KW-0808">Transferase</keyword>
<dbReference type="GO" id="GO:0004047">
    <property type="term" value="F:aminomethyltransferase activity"/>
    <property type="evidence" value="ECO:0007669"/>
    <property type="project" value="UniProtKB-EC"/>
</dbReference>
<evidence type="ECO:0000256" key="1">
    <source>
        <dbReference type="ARBA" id="ARBA00008609"/>
    </source>
</evidence>
<protein>
    <recommendedName>
        <fullName evidence="2">aminomethyltransferase</fullName>
        <ecNumber evidence="2">2.1.2.10</ecNumber>
    </recommendedName>
    <alternativeName>
        <fullName evidence="5">Glycine cleavage system T protein</fullName>
    </alternativeName>
</protein>
<dbReference type="AlphaFoldDB" id="A0A644ZJX6"/>
<dbReference type="Pfam" id="PF08669">
    <property type="entry name" value="GCV_T_C"/>
    <property type="match status" value="1"/>
</dbReference>
<sequence length="360" mass="39796">MEKKTPLYEKHLSAGGKLVPFAGYLLPIQYPTGVIREHNATRTGAGLFDVSHMGEIILTGKGALNSINYLMTNDFSDMLIGKARYSPMCNENGGIEDDLIVYRTGENEYLIVVNASNREKDAAIISSGINSETTFEDASERFAQLAVQGPDAERIVLQLARPKDIPSKFYTCVPQSEIAGIKCIISRTGYTGEDGFELYCAVKDAAKLWDELLKAGNGDLIPCGLGARDTLRLEASMPLYGHEMNDSLTPFESGLGKYVRLDKPEFVGKRALASSTNPYRMRAGFKVTGKGIVREHEKVFAGEKEIGITTSGTFCPYLNGAYAMAIINTEYFNYQGLLAEVRGRKIEIEQTDMPFYKRRK</sequence>
<dbReference type="FunFam" id="3.30.70.1400:FF:000001">
    <property type="entry name" value="Aminomethyltransferase"/>
    <property type="match status" value="1"/>
</dbReference>
<feature type="domain" description="GCVT N-terminal" evidence="7">
    <location>
        <begin position="7"/>
        <end position="263"/>
    </location>
</feature>
<dbReference type="InterPro" id="IPR006222">
    <property type="entry name" value="GCVT_N"/>
</dbReference>
<dbReference type="Gene3D" id="4.10.1250.10">
    <property type="entry name" value="Aminomethyltransferase fragment"/>
    <property type="match status" value="1"/>
</dbReference>
<dbReference type="PANTHER" id="PTHR43757:SF2">
    <property type="entry name" value="AMINOMETHYLTRANSFERASE, MITOCHONDRIAL"/>
    <property type="match status" value="1"/>
</dbReference>
<comment type="caution">
    <text evidence="9">The sequence shown here is derived from an EMBL/GenBank/DDBJ whole genome shotgun (WGS) entry which is preliminary data.</text>
</comment>
<dbReference type="EMBL" id="VSSQ01009277">
    <property type="protein sequence ID" value="MPM41190.1"/>
    <property type="molecule type" value="Genomic_DNA"/>
</dbReference>
<comment type="similarity">
    <text evidence="1">Belongs to the GcvT family.</text>
</comment>
<dbReference type="SUPFAM" id="SSF101790">
    <property type="entry name" value="Aminomethyltransferase beta-barrel domain"/>
    <property type="match status" value="1"/>
</dbReference>
<reference evidence="9" key="1">
    <citation type="submission" date="2019-08" db="EMBL/GenBank/DDBJ databases">
        <authorList>
            <person name="Kucharzyk K."/>
            <person name="Murdoch R.W."/>
            <person name="Higgins S."/>
            <person name="Loffler F."/>
        </authorList>
    </citation>
    <scope>NUCLEOTIDE SEQUENCE</scope>
</reference>
<gene>
    <name evidence="9" type="primary">gcvT_21</name>
    <name evidence="9" type="ORF">SDC9_87840</name>
</gene>
<proteinExistence type="inferred from homology"/>
<keyword evidence="9" id="KW-0489">Methyltransferase</keyword>
<dbReference type="Gene3D" id="3.30.1360.120">
    <property type="entry name" value="Probable tRNA modification gtpase trme, domain 1"/>
    <property type="match status" value="1"/>
</dbReference>
<dbReference type="HAMAP" id="MF_00259">
    <property type="entry name" value="GcvT"/>
    <property type="match status" value="1"/>
</dbReference>
<dbReference type="InterPro" id="IPR013977">
    <property type="entry name" value="GcvT_C"/>
</dbReference>
<dbReference type="GO" id="GO:0006546">
    <property type="term" value="P:glycine catabolic process"/>
    <property type="evidence" value="ECO:0007669"/>
    <property type="project" value="InterPro"/>
</dbReference>
<dbReference type="GO" id="GO:0008483">
    <property type="term" value="F:transaminase activity"/>
    <property type="evidence" value="ECO:0007669"/>
    <property type="project" value="UniProtKB-KW"/>
</dbReference>
<dbReference type="InterPro" id="IPR028896">
    <property type="entry name" value="GcvT/YgfZ/DmdA"/>
</dbReference>
<dbReference type="InterPro" id="IPR027266">
    <property type="entry name" value="TrmE/GcvT-like"/>
</dbReference>
<dbReference type="PIRSF" id="PIRSF006487">
    <property type="entry name" value="GcvT"/>
    <property type="match status" value="1"/>
</dbReference>
<dbReference type="GO" id="GO:0005960">
    <property type="term" value="C:glycine cleavage complex"/>
    <property type="evidence" value="ECO:0007669"/>
    <property type="project" value="InterPro"/>
</dbReference>
<evidence type="ECO:0000256" key="4">
    <source>
        <dbReference type="ARBA" id="ARBA00022679"/>
    </source>
</evidence>
<dbReference type="GO" id="GO:0005829">
    <property type="term" value="C:cytosol"/>
    <property type="evidence" value="ECO:0007669"/>
    <property type="project" value="TreeGrafter"/>
</dbReference>
<dbReference type="GO" id="GO:0008168">
    <property type="term" value="F:methyltransferase activity"/>
    <property type="evidence" value="ECO:0007669"/>
    <property type="project" value="UniProtKB-KW"/>
</dbReference>
<name>A0A644ZJX6_9ZZZZ</name>
<evidence type="ECO:0000259" key="7">
    <source>
        <dbReference type="Pfam" id="PF01571"/>
    </source>
</evidence>
<evidence type="ECO:0000313" key="9">
    <source>
        <dbReference type="EMBL" id="MPM41190.1"/>
    </source>
</evidence>
<evidence type="ECO:0000256" key="3">
    <source>
        <dbReference type="ARBA" id="ARBA00022576"/>
    </source>
</evidence>
<dbReference type="PANTHER" id="PTHR43757">
    <property type="entry name" value="AMINOMETHYLTRANSFERASE"/>
    <property type="match status" value="1"/>
</dbReference>
<dbReference type="Pfam" id="PF01571">
    <property type="entry name" value="GCV_T"/>
    <property type="match status" value="1"/>
</dbReference>
<dbReference type="Gene3D" id="3.30.70.1400">
    <property type="entry name" value="Aminomethyltransferase beta-barrel domains"/>
    <property type="match status" value="1"/>
</dbReference>
<dbReference type="Gene3D" id="2.40.30.110">
    <property type="entry name" value="Aminomethyltransferase beta-barrel domains"/>
    <property type="match status" value="1"/>
</dbReference>
<dbReference type="InterPro" id="IPR029043">
    <property type="entry name" value="GcvT/YgfZ_C"/>
</dbReference>
<dbReference type="SUPFAM" id="SSF103025">
    <property type="entry name" value="Folate-binding domain"/>
    <property type="match status" value="1"/>
</dbReference>
<evidence type="ECO:0000256" key="6">
    <source>
        <dbReference type="ARBA" id="ARBA00047665"/>
    </source>
</evidence>
<feature type="domain" description="Aminomethyltransferase C-terminal" evidence="8">
    <location>
        <begin position="280"/>
        <end position="357"/>
    </location>
</feature>
<keyword evidence="3" id="KW-0032">Aminotransferase</keyword>
<dbReference type="InterPro" id="IPR022903">
    <property type="entry name" value="GcvT_bac"/>
</dbReference>
<dbReference type="InterPro" id="IPR006223">
    <property type="entry name" value="GcvT"/>
</dbReference>
<evidence type="ECO:0000256" key="2">
    <source>
        <dbReference type="ARBA" id="ARBA00012616"/>
    </source>
</evidence>
<dbReference type="GO" id="GO:0032259">
    <property type="term" value="P:methylation"/>
    <property type="evidence" value="ECO:0007669"/>
    <property type="project" value="UniProtKB-KW"/>
</dbReference>
<accession>A0A644ZJX6</accession>